<name>A0A8T0HS43_CERPU</name>
<evidence type="ECO:0000313" key="2">
    <source>
        <dbReference type="EMBL" id="KAG0573565.1"/>
    </source>
</evidence>
<comment type="caution">
    <text evidence="2">The sequence shown here is derived from an EMBL/GenBank/DDBJ whole genome shotgun (WGS) entry which is preliminary data.</text>
</comment>
<feature type="chain" id="PRO_5035904663" evidence="1">
    <location>
        <begin position="18"/>
        <end position="53"/>
    </location>
</feature>
<evidence type="ECO:0000313" key="3">
    <source>
        <dbReference type="Proteomes" id="UP000822688"/>
    </source>
</evidence>
<sequence>MTLLILFLMFEASAGEAQSLCRKHDNFGESKEDIAWVASFFGRDKRTKASVTL</sequence>
<keyword evidence="3" id="KW-1185">Reference proteome</keyword>
<dbReference type="Proteomes" id="UP000822688">
    <property type="component" value="Chromosome V"/>
</dbReference>
<feature type="signal peptide" evidence="1">
    <location>
        <begin position="1"/>
        <end position="17"/>
    </location>
</feature>
<accession>A0A8T0HS43</accession>
<organism evidence="2 3">
    <name type="scientific">Ceratodon purpureus</name>
    <name type="common">Fire moss</name>
    <name type="synonym">Dicranum purpureum</name>
    <dbReference type="NCBI Taxonomy" id="3225"/>
    <lineage>
        <taxon>Eukaryota</taxon>
        <taxon>Viridiplantae</taxon>
        <taxon>Streptophyta</taxon>
        <taxon>Embryophyta</taxon>
        <taxon>Bryophyta</taxon>
        <taxon>Bryophytina</taxon>
        <taxon>Bryopsida</taxon>
        <taxon>Dicranidae</taxon>
        <taxon>Pseudoditrichales</taxon>
        <taxon>Ditrichaceae</taxon>
        <taxon>Ceratodon</taxon>
    </lineage>
</organism>
<proteinExistence type="predicted"/>
<dbReference type="AlphaFoldDB" id="A0A8T0HS43"/>
<keyword evidence="1" id="KW-0732">Signal</keyword>
<gene>
    <name evidence="2" type="ORF">KC19_VG188900</name>
</gene>
<protein>
    <submittedName>
        <fullName evidence="2">Uncharacterized protein</fullName>
    </submittedName>
</protein>
<reference evidence="2" key="1">
    <citation type="submission" date="2020-06" db="EMBL/GenBank/DDBJ databases">
        <title>WGS assembly of Ceratodon purpureus strain R40.</title>
        <authorList>
            <person name="Carey S.B."/>
            <person name="Jenkins J."/>
            <person name="Shu S."/>
            <person name="Lovell J.T."/>
            <person name="Sreedasyam A."/>
            <person name="Maumus F."/>
            <person name="Tiley G.P."/>
            <person name="Fernandez-Pozo N."/>
            <person name="Barry K."/>
            <person name="Chen C."/>
            <person name="Wang M."/>
            <person name="Lipzen A."/>
            <person name="Daum C."/>
            <person name="Saski C.A."/>
            <person name="Payton A.C."/>
            <person name="Mcbreen J.C."/>
            <person name="Conrad R.E."/>
            <person name="Kollar L.M."/>
            <person name="Olsson S."/>
            <person name="Huttunen S."/>
            <person name="Landis J.B."/>
            <person name="Wickett N.J."/>
            <person name="Johnson M.G."/>
            <person name="Rensing S.A."/>
            <person name="Grimwood J."/>
            <person name="Schmutz J."/>
            <person name="Mcdaniel S.F."/>
        </authorList>
    </citation>
    <scope>NUCLEOTIDE SEQUENCE</scope>
    <source>
        <strain evidence="2">R40</strain>
    </source>
</reference>
<dbReference type="EMBL" id="CM026426">
    <property type="protein sequence ID" value="KAG0573565.1"/>
    <property type="molecule type" value="Genomic_DNA"/>
</dbReference>
<evidence type="ECO:0000256" key="1">
    <source>
        <dbReference type="SAM" id="SignalP"/>
    </source>
</evidence>